<dbReference type="FunFam" id="3.40.250.10:FF:000014">
    <property type="entry name" value="Adenylyltransferase and sulfurtransferase MOCS3"/>
    <property type="match status" value="1"/>
</dbReference>
<protein>
    <recommendedName>
        <fullName evidence="11">Adenylyltransferase and sulfurtransferase MOCS3 homolog</fullName>
    </recommendedName>
    <alternativeName>
        <fullName evidence="11">UBA4 homolog</fullName>
    </alternativeName>
    <alternativeName>
        <fullName evidence="11">Ubiquitin-like protein activator 4 homolog</fullName>
    </alternativeName>
    <domain>
        <recommendedName>
            <fullName evidence="11">Adenylyltransferase</fullName>
            <ecNumber evidence="11">2.7.7.-</ecNumber>
        </recommendedName>
    </domain>
    <domain>
        <recommendedName>
            <fullName evidence="11">Sulfurtransferase</fullName>
            <ecNumber evidence="11">2.8.1.-</ecNumber>
        </recommendedName>
    </domain>
</protein>
<evidence type="ECO:0000256" key="9">
    <source>
        <dbReference type="ARBA" id="ARBA00023150"/>
    </source>
</evidence>
<keyword evidence="2 11" id="KW-0963">Cytoplasm</keyword>
<comment type="similarity">
    <text evidence="11">In the N-terminal section; belongs to the HesA/MoeB/ThiF family. UBA4 subfamily.</text>
</comment>
<evidence type="ECO:0000256" key="7">
    <source>
        <dbReference type="ARBA" id="ARBA00022833"/>
    </source>
</evidence>
<comment type="pathway">
    <text evidence="11">tRNA modification; 5-methoxycarbonylmethyl-2-thiouridine-tRNA biosynthesis.</text>
</comment>
<dbReference type="RefSeq" id="XP_033354045.1">
    <property type="nucleotide sequence ID" value="XM_033498154.1"/>
</dbReference>
<feature type="binding site" evidence="11">
    <location>
        <position position="121"/>
    </location>
    <ligand>
        <name>ATP</name>
        <dbReference type="ChEBI" id="CHEBI:30616"/>
    </ligand>
</feature>
<dbReference type="UniPathway" id="UPA00988"/>
<dbReference type="GO" id="GO:0046872">
    <property type="term" value="F:metal ion binding"/>
    <property type="evidence" value="ECO:0007669"/>
    <property type="project" value="UniProtKB-KW"/>
</dbReference>
<gene>
    <name evidence="15 16 17" type="primary">LOC117235806</name>
</gene>
<dbReference type="EC" id="2.8.1.-" evidence="11"/>
<keyword evidence="8 11" id="KW-0067">ATP-binding</keyword>
<feature type="domain" description="Rhodanese" evidence="13">
    <location>
        <begin position="331"/>
        <end position="434"/>
    </location>
</feature>
<keyword evidence="7 11" id="KW-0862">Zinc</keyword>
<keyword evidence="3 11" id="KW-0808">Transferase</keyword>
<evidence type="ECO:0000256" key="2">
    <source>
        <dbReference type="ARBA" id="ARBA00022490"/>
    </source>
</evidence>
<evidence type="ECO:0000313" key="16">
    <source>
        <dbReference type="RefSeq" id="XP_033354045.1"/>
    </source>
</evidence>
<dbReference type="AlphaFoldDB" id="A0A6J3KQ94"/>
<dbReference type="RefSeq" id="XP_033354046.1">
    <property type="nucleotide sequence ID" value="XM_033498155.1"/>
</dbReference>
<dbReference type="Pfam" id="PF00899">
    <property type="entry name" value="ThiF"/>
    <property type="match status" value="1"/>
</dbReference>
<dbReference type="GO" id="GO:0005829">
    <property type="term" value="C:cytosol"/>
    <property type="evidence" value="ECO:0007669"/>
    <property type="project" value="UniProtKB-SubCell"/>
</dbReference>
<evidence type="ECO:0000256" key="12">
    <source>
        <dbReference type="SAM" id="Coils"/>
    </source>
</evidence>
<evidence type="ECO:0000256" key="3">
    <source>
        <dbReference type="ARBA" id="ARBA00022679"/>
    </source>
</evidence>
<evidence type="ECO:0000256" key="5">
    <source>
        <dbReference type="ARBA" id="ARBA00022723"/>
    </source>
</evidence>
<dbReference type="GO" id="GO:0032447">
    <property type="term" value="P:protein urmylation"/>
    <property type="evidence" value="ECO:0007669"/>
    <property type="project" value="TreeGrafter"/>
</dbReference>
<keyword evidence="10 11" id="KW-0511">Multifunctional enzyme</keyword>
<sequence length="436" mass="48438">MNEKKLIDEIVELRELLRTKETQLAALRREKQILQDYGLNNEEILRYSRQIFLPEIAIKGQVKLKNSAILIVGAGGLGCPAALYLASAGVGQIGIIDYDDVEINNLHRQLLYAETSIGTPKVNTAAESLNRLNSDIKVTPYKIQLDSSNALDIIKSYDVVVDATDNVATRYLLNDACVLSNKPLVSGSALKFEGHLSVFNYNGPCYRCIFPKPPPPETVTNCGDGGVFGPAVGTIGVLQALEALKIVLDLPHVLSGQLLLFDGLETKFRKINLRAKNINCAVCGEHPTLHKLIDYEQFCGAKANDKDPKLNLLRTEERISVEEYNTTLKLGTKAHILIDVRSAEEFDICHLKNSINIPLCDINNNETVTLIRSRIQEIQKQHNNASLYVMCRRGNDSQKAVKSLQEIFQGNNLEIKDVIGGIHAWSKKIDCTFPIY</sequence>
<dbReference type="GO" id="GO:0006777">
    <property type="term" value="P:Mo-molybdopterin cofactor biosynthetic process"/>
    <property type="evidence" value="ECO:0007669"/>
    <property type="project" value="UniProtKB-UniRule"/>
</dbReference>
<dbReference type="SUPFAM" id="SSF69572">
    <property type="entry name" value="Activating enzymes of the ubiquitin-like proteins"/>
    <property type="match status" value="1"/>
</dbReference>
<dbReference type="CDD" id="cd00757">
    <property type="entry name" value="ThiF_MoeB_HesA_family"/>
    <property type="match status" value="1"/>
</dbReference>
<evidence type="ECO:0000256" key="4">
    <source>
        <dbReference type="ARBA" id="ARBA00022694"/>
    </source>
</evidence>
<feature type="coiled-coil region" evidence="12">
    <location>
        <begin position="3"/>
        <end position="37"/>
    </location>
</feature>
<dbReference type="Gene3D" id="3.40.50.720">
    <property type="entry name" value="NAD(P)-binding Rossmann-like Domain"/>
    <property type="match status" value="1"/>
</dbReference>
<accession>A0A6J3KQ94</accession>
<keyword evidence="15 16" id="KW-0548">Nucleotidyltransferase</keyword>
<name>A0A6J3KQ94_9HYME</name>
<evidence type="ECO:0000256" key="11">
    <source>
        <dbReference type="HAMAP-Rule" id="MF_03049"/>
    </source>
</evidence>
<dbReference type="HAMAP" id="MF_03049">
    <property type="entry name" value="MOCS3_Uba4"/>
    <property type="match status" value="1"/>
</dbReference>
<keyword evidence="5 11" id="KW-0479">Metal-binding</keyword>
<dbReference type="InterPro" id="IPR001763">
    <property type="entry name" value="Rhodanese-like_dom"/>
</dbReference>
<dbReference type="GO" id="GO:0004792">
    <property type="term" value="F:thiosulfate-cyanide sulfurtransferase activity"/>
    <property type="evidence" value="ECO:0007669"/>
    <property type="project" value="TreeGrafter"/>
</dbReference>
<dbReference type="CTD" id="34187"/>
<feature type="binding site" evidence="11">
    <location>
        <position position="205"/>
    </location>
    <ligand>
        <name>Zn(2+)</name>
        <dbReference type="ChEBI" id="CHEBI:29105"/>
    </ligand>
</feature>
<dbReference type="PANTHER" id="PTHR10953:SF102">
    <property type="entry name" value="ADENYLYLTRANSFERASE AND SULFURTRANSFERASE MOCS3"/>
    <property type="match status" value="1"/>
</dbReference>
<dbReference type="GO" id="GO:0042292">
    <property type="term" value="F:URM1 activating enzyme activity"/>
    <property type="evidence" value="ECO:0007669"/>
    <property type="project" value="TreeGrafter"/>
</dbReference>
<dbReference type="InterPro" id="IPR036873">
    <property type="entry name" value="Rhodanese-like_dom_sf"/>
</dbReference>
<comment type="cofactor">
    <cofactor evidence="11">
        <name>Zn(2+)</name>
        <dbReference type="ChEBI" id="CHEBI:29105"/>
    </cofactor>
    <text evidence="11">Binds 1 zinc ion per subunit.</text>
</comment>
<dbReference type="KEGG" id="bvk:117235806"/>
<evidence type="ECO:0000256" key="1">
    <source>
        <dbReference type="ARBA" id="ARBA00004514"/>
    </source>
</evidence>
<feature type="active site" description="Cysteine persulfide intermediate; for sulfurtransferase activity" evidence="11">
    <location>
        <position position="391"/>
    </location>
</feature>
<feature type="active site" description="Glycyl thioester intermediate; for adenylyltransferase activity" evidence="11">
    <location>
        <position position="222"/>
    </location>
</feature>
<dbReference type="InterPro" id="IPR045886">
    <property type="entry name" value="ThiF/MoeB/HesA"/>
</dbReference>
<dbReference type="PANTHER" id="PTHR10953">
    <property type="entry name" value="UBIQUITIN-ACTIVATING ENZYME E1"/>
    <property type="match status" value="1"/>
</dbReference>
<dbReference type="InterPro" id="IPR000594">
    <property type="entry name" value="ThiF_NAD_FAD-bd"/>
</dbReference>
<proteinExistence type="inferred from homology"/>
<feature type="binding site" evidence="11">
    <location>
        <begin position="104"/>
        <end position="108"/>
    </location>
    <ligand>
        <name>ATP</name>
        <dbReference type="ChEBI" id="CHEBI:30616"/>
    </ligand>
</feature>
<feature type="binding site" evidence="11">
    <location>
        <position position="280"/>
    </location>
    <ligand>
        <name>Zn(2+)</name>
        <dbReference type="ChEBI" id="CHEBI:29105"/>
    </ligand>
</feature>
<evidence type="ECO:0000259" key="13">
    <source>
        <dbReference type="PROSITE" id="PS50206"/>
    </source>
</evidence>
<dbReference type="Gene3D" id="3.40.250.10">
    <property type="entry name" value="Rhodanese-like domain"/>
    <property type="match status" value="1"/>
</dbReference>
<dbReference type="GO" id="GO:0002143">
    <property type="term" value="P:tRNA wobble position uridine thiolation"/>
    <property type="evidence" value="ECO:0007669"/>
    <property type="project" value="InterPro"/>
</dbReference>
<dbReference type="FunFam" id="3.40.50.720:FF:000033">
    <property type="entry name" value="Adenylyltransferase and sulfurtransferase MOCS3"/>
    <property type="match status" value="1"/>
</dbReference>
<dbReference type="GO" id="GO:0070566">
    <property type="term" value="F:adenylyltransferase activity"/>
    <property type="evidence" value="ECO:0007669"/>
    <property type="project" value="InterPro"/>
</dbReference>
<reference evidence="15 16" key="1">
    <citation type="submission" date="2025-04" db="UniProtKB">
        <authorList>
            <consortium name="RefSeq"/>
        </authorList>
    </citation>
    <scope>IDENTIFICATION</scope>
    <source>
        <tissue evidence="15 16">Muscle</tissue>
    </source>
</reference>
<evidence type="ECO:0000256" key="8">
    <source>
        <dbReference type="ARBA" id="ARBA00022840"/>
    </source>
</evidence>
<feature type="binding site" evidence="11">
    <location>
        <position position="208"/>
    </location>
    <ligand>
        <name>Zn(2+)</name>
        <dbReference type="ChEBI" id="CHEBI:29105"/>
    </ligand>
</feature>
<keyword evidence="4 11" id="KW-0819">tRNA processing</keyword>
<evidence type="ECO:0000313" key="14">
    <source>
        <dbReference type="Proteomes" id="UP000504631"/>
    </source>
</evidence>
<feature type="binding site" evidence="11">
    <location>
        <position position="97"/>
    </location>
    <ligand>
        <name>ATP</name>
        <dbReference type="ChEBI" id="CHEBI:30616"/>
    </ligand>
</feature>
<evidence type="ECO:0000313" key="17">
    <source>
        <dbReference type="RefSeq" id="XP_033354046.1"/>
    </source>
</evidence>
<feature type="binding site" evidence="11">
    <location>
        <position position="76"/>
    </location>
    <ligand>
        <name>ATP</name>
        <dbReference type="ChEBI" id="CHEBI:30616"/>
    </ligand>
</feature>
<keyword evidence="12" id="KW-0175">Coiled coil</keyword>
<feature type="binding site" evidence="11">
    <location>
        <position position="283"/>
    </location>
    <ligand>
        <name>Zn(2+)</name>
        <dbReference type="ChEBI" id="CHEBI:29105"/>
    </ligand>
</feature>
<evidence type="ECO:0000256" key="10">
    <source>
        <dbReference type="ARBA" id="ARBA00023268"/>
    </source>
</evidence>
<dbReference type="InterPro" id="IPR035985">
    <property type="entry name" value="Ubiquitin-activating_enz"/>
</dbReference>
<dbReference type="NCBIfam" id="NF004281">
    <property type="entry name" value="PRK05690.1"/>
    <property type="match status" value="1"/>
</dbReference>
<dbReference type="Pfam" id="PF00581">
    <property type="entry name" value="Rhodanese"/>
    <property type="match status" value="1"/>
</dbReference>
<dbReference type="SMART" id="SM00450">
    <property type="entry name" value="RHOD"/>
    <property type="match status" value="1"/>
</dbReference>
<dbReference type="RefSeq" id="XP_033354044.1">
    <property type="nucleotide sequence ID" value="XM_033498153.1"/>
</dbReference>
<keyword evidence="6 11" id="KW-0547">Nucleotide-binding</keyword>
<organism evidence="14 15">
    <name type="scientific">Bombus vosnesenskii</name>
    <dbReference type="NCBI Taxonomy" id="207650"/>
    <lineage>
        <taxon>Eukaryota</taxon>
        <taxon>Metazoa</taxon>
        <taxon>Ecdysozoa</taxon>
        <taxon>Arthropoda</taxon>
        <taxon>Hexapoda</taxon>
        <taxon>Insecta</taxon>
        <taxon>Pterygota</taxon>
        <taxon>Neoptera</taxon>
        <taxon>Endopterygota</taxon>
        <taxon>Hymenoptera</taxon>
        <taxon>Apocrita</taxon>
        <taxon>Aculeata</taxon>
        <taxon>Apoidea</taxon>
        <taxon>Anthophila</taxon>
        <taxon>Apidae</taxon>
        <taxon>Bombus</taxon>
        <taxon>Pyrobombus</taxon>
    </lineage>
</organism>
<feature type="binding site" evidence="11">
    <location>
        <begin position="165"/>
        <end position="166"/>
    </location>
    <ligand>
        <name>ATP</name>
        <dbReference type="ChEBI" id="CHEBI:30616"/>
    </ligand>
</feature>
<evidence type="ECO:0000256" key="6">
    <source>
        <dbReference type="ARBA" id="ARBA00022741"/>
    </source>
</evidence>
<dbReference type="EC" id="2.7.7.-" evidence="11"/>
<dbReference type="PROSITE" id="PS50206">
    <property type="entry name" value="RHODANESE_3"/>
    <property type="match status" value="1"/>
</dbReference>
<dbReference type="GO" id="GO:0005524">
    <property type="term" value="F:ATP binding"/>
    <property type="evidence" value="ECO:0007669"/>
    <property type="project" value="UniProtKB-KW"/>
</dbReference>
<dbReference type="Proteomes" id="UP000504631">
    <property type="component" value="Unplaced"/>
</dbReference>
<comment type="subcellular location">
    <subcellularLocation>
        <location evidence="1">Cytoplasm</location>
        <location evidence="1">Cytosol</location>
    </subcellularLocation>
</comment>
<keyword evidence="9 11" id="KW-0501">Molybdenum cofactor biosynthesis</keyword>
<dbReference type="InterPro" id="IPR028885">
    <property type="entry name" value="MOCS3/Uba4"/>
</dbReference>
<dbReference type="GeneID" id="117235806"/>
<evidence type="ECO:0000313" key="15">
    <source>
        <dbReference type="RefSeq" id="XP_033354044.1"/>
    </source>
</evidence>
<keyword evidence="14" id="KW-1185">Reference proteome</keyword>
<comment type="function">
    <text evidence="11">Plays a central role in 2-thiolation of mcm(5)S(2)U at tRNA wobble positions of cytosolic tRNA(Lys), tRNA(Glu) and tRNA(Gln). Acts by mediating the C-terminal thiocarboxylation of the sulfur carrier URM1. Its N-terminus first activates URM1 as acyl-adenylate (-COAMP), then the persulfide sulfur on the catalytic cysteine is transferred to URM1 to form thiocarboxylation (-COSH) of its C-terminus. The reaction probably involves hydrogen sulfide that is generated from the persulfide intermediate and that acts as nucleophile towards URM1. Subsequently, a transient disulfide bond is formed. Does not use thiosulfate as sulfur donor; NFS1 probably acting as a sulfur donor for thiocarboxylation reactions.</text>
</comment>